<dbReference type="SUPFAM" id="SSF49899">
    <property type="entry name" value="Concanavalin A-like lectins/glucanases"/>
    <property type="match status" value="1"/>
</dbReference>
<gene>
    <name evidence="7" type="ORF">D6D15_06038</name>
</gene>
<name>A0A4S9B6A2_AURPU</name>
<comment type="caution">
    <text evidence="7">The sequence shown here is derived from an EMBL/GenBank/DDBJ whole genome shotgun (WGS) entry which is preliminary data.</text>
</comment>
<dbReference type="InterPro" id="IPR013320">
    <property type="entry name" value="ConA-like_dom_sf"/>
</dbReference>
<dbReference type="Pfam" id="PF14295">
    <property type="entry name" value="PAN_4"/>
    <property type="match status" value="3"/>
</dbReference>
<dbReference type="GO" id="GO:0005975">
    <property type="term" value="P:carbohydrate metabolic process"/>
    <property type="evidence" value="ECO:0007669"/>
    <property type="project" value="InterPro"/>
</dbReference>
<feature type="domain" description="GH16" evidence="5">
    <location>
        <begin position="15"/>
        <end position="240"/>
    </location>
</feature>
<feature type="signal peptide" evidence="4">
    <location>
        <begin position="1"/>
        <end position="18"/>
    </location>
</feature>
<sequence length="885" mass="94079">MGLTRLATFFALAAVSIADTCNPLNARCPPNVGLATSAYEIDFTKQSSIPSEWTISNWATVKFGSKGAEFTVSKRFESPQLWTNFYIHYGKVEIVAQVAPGTGIVSSAVLMSDDADEIDWEWSGNNFRDSAGKGQNNYYGKGIVGDYDRGSFFSVASPQTQFHTYTIDWTSTALTWSVDGTIVRTLLAANTDSGSHQYPQTPAKFQLGIWAGGDPGNAWGTVDWAGGYTDFTKAPFTMYVKSVKITNYNPAYAYNWTDSSGSSKSIKIVQKPVVSSSSITTTFPPTSSSTSIVISSTQITSTTSISVPSKASTTCAGVPPSAPTQNGIVSGCTQWYTAKSGDTCSKIAAKFSIPIEQFMDWNPAVDAPLCYNMWLNYGYCVSTDCALVSTSSTVVSTSSTSTSSSTSVTPSSSSSSTIVHSQVVEHFCHFHHHNSGKLADDNWTINYKLKHSIFYLAIDFCGFTQRNRSFVFCRALVDTIEHLVSRHGWSKAADSYLDCMDACDDAANSNCKAWTYVGGTNGNGGGVCWLKSTSGNFLPAGNNYVSGVLSTKGSSSTSTTRTVSSTSSSSSAAPSQTTSTSSTSTTISTDLPLASPSAELCPEVSSQSFVASQGGSIYFMRCSSDTNIGSYSNSRASTSYKDCMDGCDKDLKCQAFTYVGGTSGKGSGQCWYKDTKGSAVPAGANYVAGFLAARAPSSGSSASSIATGNLAVSSKSSTSSSTTSSSSSSTSTASTSWATNSAGSNYTVYRSSDTNWGAYTNVQAKDSFLECTIACDNDPNCKAYTYVGGKSGSGPGVCWLKSKLGEPVPANENVISGSRVTQSVKMRRAVSSWWNSVTSKPTATTTKRVATVKPKAPANPPWARYYPHGGRWMWNGHGEYEWAWN</sequence>
<keyword evidence="2" id="KW-1015">Disulfide bond</keyword>
<dbReference type="GO" id="GO:0030246">
    <property type="term" value="F:carbohydrate binding"/>
    <property type="evidence" value="ECO:0007669"/>
    <property type="project" value="UniProtKB-KW"/>
</dbReference>
<dbReference type="EMBL" id="QZAR01000103">
    <property type="protein sequence ID" value="THW88390.1"/>
    <property type="molecule type" value="Genomic_DNA"/>
</dbReference>
<organism evidence="7 8">
    <name type="scientific">Aureobasidium pullulans</name>
    <name type="common">Black yeast</name>
    <name type="synonym">Pullularia pullulans</name>
    <dbReference type="NCBI Taxonomy" id="5580"/>
    <lineage>
        <taxon>Eukaryota</taxon>
        <taxon>Fungi</taxon>
        <taxon>Dikarya</taxon>
        <taxon>Ascomycota</taxon>
        <taxon>Pezizomycotina</taxon>
        <taxon>Dothideomycetes</taxon>
        <taxon>Dothideomycetidae</taxon>
        <taxon>Dothideales</taxon>
        <taxon>Saccotheciaceae</taxon>
        <taxon>Aureobasidium</taxon>
    </lineage>
</organism>
<keyword evidence="1" id="KW-0677">Repeat</keyword>
<keyword evidence="7" id="KW-0430">Lectin</keyword>
<dbReference type="GO" id="GO:0006508">
    <property type="term" value="P:proteolysis"/>
    <property type="evidence" value="ECO:0007669"/>
    <property type="project" value="InterPro"/>
</dbReference>
<dbReference type="PANTHER" id="PTHR10963:SF68">
    <property type="entry name" value="GLYCOSIDASE CRH1-RELATED"/>
    <property type="match status" value="1"/>
</dbReference>
<dbReference type="SMART" id="SM00257">
    <property type="entry name" value="LysM"/>
    <property type="match status" value="1"/>
</dbReference>
<keyword evidence="4" id="KW-0732">Signal</keyword>
<evidence type="ECO:0000259" key="6">
    <source>
        <dbReference type="PROSITE" id="PS51782"/>
    </source>
</evidence>
<evidence type="ECO:0000256" key="1">
    <source>
        <dbReference type="ARBA" id="ARBA00022737"/>
    </source>
</evidence>
<dbReference type="CDD" id="cd02183">
    <property type="entry name" value="GH16_fungal_CRH1_transglycosylase"/>
    <property type="match status" value="1"/>
</dbReference>
<dbReference type="AlphaFoldDB" id="A0A4S9B6A2"/>
<protein>
    <submittedName>
        <fullName evidence="7">Concanavalin A-like lectin/glucanase</fullName>
    </submittedName>
</protein>
<evidence type="ECO:0000313" key="7">
    <source>
        <dbReference type="EMBL" id="THW88390.1"/>
    </source>
</evidence>
<dbReference type="GO" id="GO:0005576">
    <property type="term" value="C:extracellular region"/>
    <property type="evidence" value="ECO:0007669"/>
    <property type="project" value="InterPro"/>
</dbReference>
<evidence type="ECO:0000256" key="3">
    <source>
        <dbReference type="SAM" id="MobiDB-lite"/>
    </source>
</evidence>
<dbReference type="Gene3D" id="3.10.350.10">
    <property type="entry name" value="LysM domain"/>
    <property type="match status" value="1"/>
</dbReference>
<dbReference type="GO" id="GO:0016757">
    <property type="term" value="F:glycosyltransferase activity"/>
    <property type="evidence" value="ECO:0007669"/>
    <property type="project" value="TreeGrafter"/>
</dbReference>
<dbReference type="GO" id="GO:0004553">
    <property type="term" value="F:hydrolase activity, hydrolyzing O-glycosyl compounds"/>
    <property type="evidence" value="ECO:0007669"/>
    <property type="project" value="InterPro"/>
</dbReference>
<evidence type="ECO:0000259" key="5">
    <source>
        <dbReference type="PROSITE" id="PS51762"/>
    </source>
</evidence>
<dbReference type="InterPro" id="IPR003609">
    <property type="entry name" value="Pan_app"/>
</dbReference>
<reference evidence="7 8" key="1">
    <citation type="submission" date="2018-10" db="EMBL/GenBank/DDBJ databases">
        <title>Fifty Aureobasidium pullulans genomes reveal a recombining polyextremotolerant generalist.</title>
        <authorList>
            <person name="Gostincar C."/>
            <person name="Turk M."/>
            <person name="Zajc J."/>
            <person name="Gunde-Cimerman N."/>
        </authorList>
    </citation>
    <scope>NUCLEOTIDE SEQUENCE [LARGE SCALE GENOMIC DNA]</scope>
    <source>
        <strain evidence="7 8">EXF-10507</strain>
    </source>
</reference>
<dbReference type="GO" id="GO:0031505">
    <property type="term" value="P:fungal-type cell wall organization"/>
    <property type="evidence" value="ECO:0007669"/>
    <property type="project" value="TreeGrafter"/>
</dbReference>
<evidence type="ECO:0000256" key="4">
    <source>
        <dbReference type="SAM" id="SignalP"/>
    </source>
</evidence>
<dbReference type="PANTHER" id="PTHR10963">
    <property type="entry name" value="GLYCOSYL HYDROLASE-RELATED"/>
    <property type="match status" value="1"/>
</dbReference>
<dbReference type="Pfam" id="PF00722">
    <property type="entry name" value="Glyco_hydro_16"/>
    <property type="match status" value="1"/>
</dbReference>
<dbReference type="InterPro" id="IPR036779">
    <property type="entry name" value="LysM_dom_sf"/>
</dbReference>
<dbReference type="SMART" id="SM00223">
    <property type="entry name" value="APPLE"/>
    <property type="match status" value="3"/>
</dbReference>
<dbReference type="Gene3D" id="2.60.120.200">
    <property type="match status" value="1"/>
</dbReference>
<dbReference type="Gene3D" id="3.50.4.10">
    <property type="entry name" value="Hepatocyte Growth Factor"/>
    <property type="match status" value="3"/>
</dbReference>
<dbReference type="Pfam" id="PF01476">
    <property type="entry name" value="LysM"/>
    <property type="match status" value="1"/>
</dbReference>
<proteinExistence type="predicted"/>
<dbReference type="SUPFAM" id="SSF54106">
    <property type="entry name" value="LysM domain"/>
    <property type="match status" value="1"/>
</dbReference>
<dbReference type="PROSITE" id="PS51782">
    <property type="entry name" value="LYSM"/>
    <property type="match status" value="1"/>
</dbReference>
<feature type="chain" id="PRO_5020398590" evidence="4">
    <location>
        <begin position="19"/>
        <end position="885"/>
    </location>
</feature>
<evidence type="ECO:0000256" key="2">
    <source>
        <dbReference type="ARBA" id="ARBA00023157"/>
    </source>
</evidence>
<dbReference type="Proteomes" id="UP000304928">
    <property type="component" value="Unassembled WGS sequence"/>
</dbReference>
<dbReference type="InterPro" id="IPR050546">
    <property type="entry name" value="Glycosyl_Hydrlase_16"/>
</dbReference>
<dbReference type="InterPro" id="IPR000757">
    <property type="entry name" value="Beta-glucanase-like"/>
</dbReference>
<dbReference type="InterPro" id="IPR018392">
    <property type="entry name" value="LysM"/>
</dbReference>
<evidence type="ECO:0000313" key="8">
    <source>
        <dbReference type="Proteomes" id="UP000304928"/>
    </source>
</evidence>
<dbReference type="GO" id="GO:0009277">
    <property type="term" value="C:fungal-type cell wall"/>
    <property type="evidence" value="ECO:0007669"/>
    <property type="project" value="TreeGrafter"/>
</dbReference>
<feature type="region of interest" description="Disordered" evidence="3">
    <location>
        <begin position="713"/>
        <end position="737"/>
    </location>
</feature>
<dbReference type="InterPro" id="IPR000177">
    <property type="entry name" value="Apple"/>
</dbReference>
<dbReference type="PROSITE" id="PS51762">
    <property type="entry name" value="GH16_2"/>
    <property type="match status" value="1"/>
</dbReference>
<accession>A0A4S9B6A2</accession>
<feature type="domain" description="LysM" evidence="6">
    <location>
        <begin position="334"/>
        <end position="381"/>
    </location>
</feature>
<dbReference type="CDD" id="cd00118">
    <property type="entry name" value="LysM"/>
    <property type="match status" value="1"/>
</dbReference>
<feature type="region of interest" description="Disordered" evidence="3">
    <location>
        <begin position="550"/>
        <end position="588"/>
    </location>
</feature>